<dbReference type="RefSeq" id="WP_074957146.1">
    <property type="nucleotide sequence ID" value="NZ_BJXR01000059.1"/>
</dbReference>
<dbReference type="OrthoDB" id="48956at2"/>
<dbReference type="EMBL" id="FOIB01000007">
    <property type="protein sequence ID" value="SEU27501.1"/>
    <property type="molecule type" value="Genomic_DNA"/>
</dbReference>
<sequence>MTTPSRGARRSLCALLPLLLTACGDSPAGTPDAGPPWDGTYTELEDRGYWVDTGRHDACQFVDADNLDPLLCQRPSGFDLSGCSAAELSTLEDQGIYQVVLRAERRVRPDRPTSTSVSGGSISFRLSADGSQDALGSGPILARDTGNGTFFLSGRRSLALTTGNLVTTAAFAGCRVPSPGVITGCYVSCVENPVTGYSKTLGTFEAHRMTWAPGEGEASGGLSRVGEASTTMIRPADLYIAKEHAYVVSLDRPPLLGGLSVFDVRDRANPKLVKTLSFPGDTSWNGVWAKDDALYVASNSSGLVIFDIRDPANPTFVRRAEGPTTVHTVLVDGDRLYANAPGTGTYVYDVTNPMDPPLLQIVRPTVEGGYGDGPHDVFVYENRLYVSNGSDGFQIMDVADLNDVRQLGSYFLPRLATYAHHSAVGTFAGKTIAFEGGEFPGSHVRVLDVTNPAAHIPLIGTFRMRAPTSMHNLLLRGNLLYVAWYHEGLRVLDVSNPTKPKQVAHYNTFREDDPGREHSVFEGNYGVRIPGDGYVYLVDASRGLIILNEL</sequence>
<dbReference type="PROSITE" id="PS51257">
    <property type="entry name" value="PROKAR_LIPOPROTEIN"/>
    <property type="match status" value="1"/>
</dbReference>
<evidence type="ECO:0000313" key="4">
    <source>
        <dbReference type="Proteomes" id="UP000183760"/>
    </source>
</evidence>
<dbReference type="Pfam" id="PF08309">
    <property type="entry name" value="LVIVD"/>
    <property type="match status" value="3"/>
</dbReference>
<evidence type="ECO:0000256" key="1">
    <source>
        <dbReference type="SAM" id="SignalP"/>
    </source>
</evidence>
<accession>A0A511TDR8</accession>
<reference evidence="3 4" key="1">
    <citation type="submission" date="2016-10" db="EMBL/GenBank/DDBJ databases">
        <authorList>
            <person name="Varghese N."/>
            <person name="Submissions S."/>
        </authorList>
    </citation>
    <scope>NUCLEOTIDE SEQUENCE [LARGE SCALE GENOMIC DNA]</scope>
    <source>
        <strain evidence="3 4">DSM 16525</strain>
    </source>
</reference>
<protein>
    <submittedName>
        <fullName evidence="3">Uncharacterized conserved protein</fullName>
    </submittedName>
</protein>
<evidence type="ECO:0000313" key="5">
    <source>
        <dbReference type="Proteomes" id="UP000321514"/>
    </source>
</evidence>
<gene>
    <name evidence="2" type="ORF">MFU01_73440</name>
    <name evidence="3" type="ORF">SAMN05443572_107461</name>
</gene>
<keyword evidence="4" id="KW-1185">Reference proteome</keyword>
<dbReference type="AlphaFoldDB" id="A0A511TDR8"/>
<dbReference type="SUPFAM" id="SSF51004">
    <property type="entry name" value="C-terminal (heme d1) domain of cytochrome cd1-nitrite reductase"/>
    <property type="match status" value="1"/>
</dbReference>
<evidence type="ECO:0000313" key="2">
    <source>
        <dbReference type="EMBL" id="GEN12307.1"/>
    </source>
</evidence>
<proteinExistence type="predicted"/>
<keyword evidence="1" id="KW-0732">Signal</keyword>
<dbReference type="InterPro" id="IPR013211">
    <property type="entry name" value="LVIVD"/>
</dbReference>
<evidence type="ECO:0000313" key="3">
    <source>
        <dbReference type="EMBL" id="SEU27501.1"/>
    </source>
</evidence>
<feature type="signal peptide" evidence="1">
    <location>
        <begin position="1"/>
        <end position="28"/>
    </location>
</feature>
<comment type="caution">
    <text evidence="2">The sequence shown here is derived from an EMBL/GenBank/DDBJ whole genome shotgun (WGS) entry which is preliminary data.</text>
</comment>
<dbReference type="InterPro" id="IPR011048">
    <property type="entry name" value="Haem_d1_sf"/>
</dbReference>
<feature type="chain" id="PRO_5022825631" evidence="1">
    <location>
        <begin position="29"/>
        <end position="550"/>
    </location>
</feature>
<dbReference type="EMBL" id="BJXR01000059">
    <property type="protein sequence ID" value="GEN12307.1"/>
    <property type="molecule type" value="Genomic_DNA"/>
</dbReference>
<reference evidence="2 5" key="2">
    <citation type="submission" date="2019-07" db="EMBL/GenBank/DDBJ databases">
        <title>Whole genome shotgun sequence of Myxococcus fulvus NBRC 100333.</title>
        <authorList>
            <person name="Hosoyama A."/>
            <person name="Uohara A."/>
            <person name="Ohji S."/>
            <person name="Ichikawa N."/>
        </authorList>
    </citation>
    <scope>NUCLEOTIDE SEQUENCE [LARGE SCALE GENOMIC DNA]</scope>
    <source>
        <strain evidence="2 5">NBRC 100333</strain>
    </source>
</reference>
<dbReference type="Proteomes" id="UP000321514">
    <property type="component" value="Unassembled WGS sequence"/>
</dbReference>
<name>A0A511TDR8_MYXFU</name>
<dbReference type="Proteomes" id="UP000183760">
    <property type="component" value="Unassembled WGS sequence"/>
</dbReference>
<organism evidence="2 5">
    <name type="scientific">Myxococcus fulvus</name>
    <dbReference type="NCBI Taxonomy" id="33"/>
    <lineage>
        <taxon>Bacteria</taxon>
        <taxon>Pseudomonadati</taxon>
        <taxon>Myxococcota</taxon>
        <taxon>Myxococcia</taxon>
        <taxon>Myxococcales</taxon>
        <taxon>Cystobacterineae</taxon>
        <taxon>Myxococcaceae</taxon>
        <taxon>Myxococcus</taxon>
    </lineage>
</organism>
<dbReference type="STRING" id="1334629.MFUL124B02_21705"/>